<organism evidence="9 10">
    <name type="scientific">Enterococcus thailandicus</name>
    <dbReference type="NCBI Taxonomy" id="417368"/>
    <lineage>
        <taxon>Bacteria</taxon>
        <taxon>Bacillati</taxon>
        <taxon>Bacillota</taxon>
        <taxon>Bacilli</taxon>
        <taxon>Lactobacillales</taxon>
        <taxon>Enterococcaceae</taxon>
        <taxon>Enterococcus</taxon>
    </lineage>
</organism>
<keyword evidence="3" id="KW-1003">Cell membrane</keyword>
<dbReference type="InterPro" id="IPR000515">
    <property type="entry name" value="MetI-like"/>
</dbReference>
<dbReference type="SUPFAM" id="SSF161098">
    <property type="entry name" value="MetI-like"/>
    <property type="match status" value="1"/>
</dbReference>
<proteinExistence type="inferred from homology"/>
<comment type="similarity">
    <text evidence="7">Belongs to the binding-protein-dependent transport system permease family.</text>
</comment>
<evidence type="ECO:0000256" key="3">
    <source>
        <dbReference type="ARBA" id="ARBA00022475"/>
    </source>
</evidence>
<feature type="transmembrane region" description="Helical" evidence="7">
    <location>
        <begin position="60"/>
        <end position="81"/>
    </location>
</feature>
<dbReference type="AlphaFoldDB" id="A0A179EP88"/>
<gene>
    <name evidence="9" type="ORF">A6E74_10725</name>
</gene>
<feature type="domain" description="ABC transmembrane type-1" evidence="8">
    <location>
        <begin position="53"/>
        <end position="233"/>
    </location>
</feature>
<dbReference type="PANTHER" id="PTHR30151:SF20">
    <property type="entry name" value="ABC TRANSPORTER PERMEASE PROTEIN HI_0355-RELATED"/>
    <property type="match status" value="1"/>
</dbReference>
<feature type="transmembrane region" description="Helical" evidence="7">
    <location>
        <begin position="88"/>
        <end position="113"/>
    </location>
</feature>
<evidence type="ECO:0000313" key="10">
    <source>
        <dbReference type="Proteomes" id="UP000078516"/>
    </source>
</evidence>
<keyword evidence="10" id="KW-1185">Reference proteome</keyword>
<keyword evidence="6 7" id="KW-0472">Membrane</keyword>
<evidence type="ECO:0000256" key="2">
    <source>
        <dbReference type="ARBA" id="ARBA00022448"/>
    </source>
</evidence>
<dbReference type="GO" id="GO:0055085">
    <property type="term" value="P:transmembrane transport"/>
    <property type="evidence" value="ECO:0007669"/>
    <property type="project" value="InterPro"/>
</dbReference>
<reference evidence="9 10" key="1">
    <citation type="submission" date="2016-04" db="EMBL/GenBank/DDBJ databases">
        <title>Draft genome of an Enterococcus thailandicus strain isolated from bovine feces.</title>
        <authorList>
            <person name="Beukers A.G."/>
            <person name="Zaheer R."/>
            <person name="Goji N."/>
            <person name="Cook S.R."/>
            <person name="Amoako K."/>
            <person name="Chaves A.V."/>
            <person name="Ward M.P."/>
            <person name="Mcallister T.A."/>
        </authorList>
    </citation>
    <scope>NUCLEOTIDE SEQUENCE [LARGE SCALE GENOMIC DNA]</scope>
    <source>
        <strain evidence="9 10">F0711D 46</strain>
    </source>
</reference>
<evidence type="ECO:0000256" key="1">
    <source>
        <dbReference type="ARBA" id="ARBA00004651"/>
    </source>
</evidence>
<dbReference type="CDD" id="cd06261">
    <property type="entry name" value="TM_PBP2"/>
    <property type="match status" value="1"/>
</dbReference>
<protein>
    <submittedName>
        <fullName evidence="9">ABC transporter permease</fullName>
    </submittedName>
</protein>
<dbReference type="EMBL" id="LWMN01000016">
    <property type="protein sequence ID" value="OAQ55061.1"/>
    <property type="molecule type" value="Genomic_DNA"/>
</dbReference>
<accession>A0A179EP88</accession>
<evidence type="ECO:0000256" key="5">
    <source>
        <dbReference type="ARBA" id="ARBA00022989"/>
    </source>
</evidence>
<keyword evidence="2 7" id="KW-0813">Transport</keyword>
<evidence type="ECO:0000256" key="6">
    <source>
        <dbReference type="ARBA" id="ARBA00023136"/>
    </source>
</evidence>
<comment type="caution">
    <text evidence="9">The sequence shown here is derived from an EMBL/GenBank/DDBJ whole genome shotgun (WGS) entry which is preliminary data.</text>
</comment>
<dbReference type="PANTHER" id="PTHR30151">
    <property type="entry name" value="ALKANE SULFONATE ABC TRANSPORTER-RELATED, MEMBRANE SUBUNIT"/>
    <property type="match status" value="1"/>
</dbReference>
<dbReference type="Proteomes" id="UP000078516">
    <property type="component" value="Unassembled WGS sequence"/>
</dbReference>
<sequence>MKKHLYPAISVGVLLLIWQVSVQLLQTPTFILPSPIAVFQALLADRQTLFFHSLTTLSEALLGLVIAGIIAFFTALLMDFYELLKTAIYPILVVSQTLPIMVLGPLLTLWFGFGLAPKVILVILMSYFPMVVSFADSLSKASREQIIFLRTMGASRGQIYRIFKIPEGLAGFFSGLKVAATYCVSGAIVGEWLSAQSGLGYYMIRVKNSYQIDKVFAAILCVIVLSLLLNGLSVLIKKSYYYWLYTRG</sequence>
<evidence type="ECO:0000256" key="4">
    <source>
        <dbReference type="ARBA" id="ARBA00022692"/>
    </source>
</evidence>
<dbReference type="PROSITE" id="PS50928">
    <property type="entry name" value="ABC_TM1"/>
    <property type="match status" value="1"/>
</dbReference>
<name>A0A179EP88_ENTTH</name>
<feature type="transmembrane region" description="Helical" evidence="7">
    <location>
        <begin position="215"/>
        <end position="236"/>
    </location>
</feature>
<dbReference type="Gene3D" id="1.10.3720.10">
    <property type="entry name" value="MetI-like"/>
    <property type="match status" value="1"/>
</dbReference>
<comment type="subcellular location">
    <subcellularLocation>
        <location evidence="1 7">Cell membrane</location>
        <topology evidence="1 7">Multi-pass membrane protein</topology>
    </subcellularLocation>
</comment>
<keyword evidence="5 7" id="KW-1133">Transmembrane helix</keyword>
<keyword evidence="4 7" id="KW-0812">Transmembrane</keyword>
<evidence type="ECO:0000256" key="7">
    <source>
        <dbReference type="RuleBase" id="RU363032"/>
    </source>
</evidence>
<evidence type="ECO:0000259" key="8">
    <source>
        <dbReference type="PROSITE" id="PS50928"/>
    </source>
</evidence>
<feature type="transmembrane region" description="Helical" evidence="7">
    <location>
        <begin position="119"/>
        <end position="138"/>
    </location>
</feature>
<feature type="transmembrane region" description="Helical" evidence="7">
    <location>
        <begin position="5"/>
        <end position="25"/>
    </location>
</feature>
<dbReference type="GO" id="GO:0005886">
    <property type="term" value="C:plasma membrane"/>
    <property type="evidence" value="ECO:0007669"/>
    <property type="project" value="UniProtKB-SubCell"/>
</dbReference>
<dbReference type="Pfam" id="PF00528">
    <property type="entry name" value="BPD_transp_1"/>
    <property type="match status" value="1"/>
</dbReference>
<dbReference type="RefSeq" id="WP_067485071.1">
    <property type="nucleotide sequence ID" value="NZ_JARQAN010000005.1"/>
</dbReference>
<dbReference type="InterPro" id="IPR035906">
    <property type="entry name" value="MetI-like_sf"/>
</dbReference>
<evidence type="ECO:0000313" key="9">
    <source>
        <dbReference type="EMBL" id="OAQ55061.1"/>
    </source>
</evidence>